<dbReference type="SUPFAM" id="SSF48452">
    <property type="entry name" value="TPR-like"/>
    <property type="match status" value="1"/>
</dbReference>
<accession>A0ABY7QGH1</accession>
<evidence type="ECO:0000313" key="2">
    <source>
        <dbReference type="Proteomes" id="UP001212821"/>
    </source>
</evidence>
<dbReference type="EMBL" id="CP115450">
    <property type="protein sequence ID" value="WBP91236.1"/>
    <property type="molecule type" value="Genomic_DNA"/>
</dbReference>
<evidence type="ECO:0008006" key="3">
    <source>
        <dbReference type="Google" id="ProtNLM"/>
    </source>
</evidence>
<keyword evidence="2" id="KW-1185">Reference proteome</keyword>
<name>A0ABY7QGH1_9ACTN</name>
<dbReference type="InterPro" id="IPR011990">
    <property type="entry name" value="TPR-like_helical_dom_sf"/>
</dbReference>
<organism evidence="1 2">
    <name type="scientific">Kitasatospora cathayae</name>
    <dbReference type="NCBI Taxonomy" id="3004092"/>
    <lineage>
        <taxon>Bacteria</taxon>
        <taxon>Bacillati</taxon>
        <taxon>Actinomycetota</taxon>
        <taxon>Actinomycetes</taxon>
        <taxon>Kitasatosporales</taxon>
        <taxon>Streptomycetaceae</taxon>
        <taxon>Kitasatospora</taxon>
    </lineage>
</organism>
<dbReference type="Gene3D" id="1.25.40.10">
    <property type="entry name" value="Tetratricopeptide repeat domain"/>
    <property type="match status" value="1"/>
</dbReference>
<dbReference type="Proteomes" id="UP001212821">
    <property type="component" value="Chromosome"/>
</dbReference>
<reference evidence="2" key="1">
    <citation type="submission" date="2022-12" db="EMBL/GenBank/DDBJ databases">
        <authorList>
            <person name="Mo P."/>
        </authorList>
    </citation>
    <scope>NUCLEOTIDE SEQUENCE [LARGE SCALE GENOMIC DNA]</scope>
    <source>
        <strain evidence="2">HUAS 3-15</strain>
    </source>
</reference>
<dbReference type="RefSeq" id="WP_270150471.1">
    <property type="nucleotide sequence ID" value="NZ_CP115450.1"/>
</dbReference>
<evidence type="ECO:0000313" key="1">
    <source>
        <dbReference type="EMBL" id="WBP91236.1"/>
    </source>
</evidence>
<gene>
    <name evidence="1" type="ORF">O1G21_38735</name>
</gene>
<proteinExistence type="predicted"/>
<protein>
    <recommendedName>
        <fullName evidence="3">Bacterial transcriptional activator domain-containing protein</fullName>
    </recommendedName>
</protein>
<sequence>MPDSLAAKANRLAADGLWVGAEAALRQVVRLRTDELGPQAPATLAARGELAAALAALGRHEEAEDELRAVRASAAGLRWVDGCSTSTVAAD</sequence>